<comment type="caution">
    <text evidence="2">The sequence shown here is derived from an EMBL/GenBank/DDBJ whole genome shotgun (WGS) entry which is preliminary data.</text>
</comment>
<gene>
    <name evidence="2" type="ORF">ABW18_13965</name>
</gene>
<organism evidence="2 3">
    <name type="scientific">Gordonia jacobaea</name>
    <dbReference type="NCBI Taxonomy" id="122202"/>
    <lineage>
        <taxon>Bacteria</taxon>
        <taxon>Bacillati</taxon>
        <taxon>Actinomycetota</taxon>
        <taxon>Actinomycetes</taxon>
        <taxon>Mycobacteriales</taxon>
        <taxon>Gordoniaceae</taxon>
        <taxon>Gordonia</taxon>
    </lineage>
</organism>
<dbReference type="RefSeq" id="WP_049699590.1">
    <property type="nucleotide sequence ID" value="NZ_JAQDQF010000006.1"/>
</dbReference>
<keyword evidence="1" id="KW-0812">Transmembrane</keyword>
<reference evidence="2 3" key="1">
    <citation type="submission" date="2015-05" db="EMBL/GenBank/DDBJ databases">
        <title>Draft genome sequence of the bacterium Gordonia jacobaea a new member of the Gordonia genus.</title>
        <authorList>
            <person name="Jimenez-Galisteo G."/>
            <person name="Dominguez A."/>
            <person name="Munoz E."/>
            <person name="Vinas M."/>
        </authorList>
    </citation>
    <scope>NUCLEOTIDE SEQUENCE [LARGE SCALE GENOMIC DNA]</scope>
    <source>
        <strain evidence="3">mv1</strain>
    </source>
</reference>
<dbReference type="Proteomes" id="UP000037247">
    <property type="component" value="Unassembled WGS sequence"/>
</dbReference>
<evidence type="ECO:0008006" key="4">
    <source>
        <dbReference type="Google" id="ProtNLM"/>
    </source>
</evidence>
<dbReference type="InterPro" id="IPR021385">
    <property type="entry name" value="DUF3017"/>
</dbReference>
<feature type="transmembrane region" description="Helical" evidence="1">
    <location>
        <begin position="79"/>
        <end position="99"/>
    </location>
</feature>
<evidence type="ECO:0000313" key="2">
    <source>
        <dbReference type="EMBL" id="KNA90653.1"/>
    </source>
</evidence>
<keyword evidence="3" id="KW-1185">Reference proteome</keyword>
<feature type="transmembrane region" description="Helical" evidence="1">
    <location>
        <begin position="21"/>
        <end position="43"/>
    </location>
</feature>
<protein>
    <recommendedName>
        <fullName evidence="4">DUF3017 domain-containing protein</fullName>
    </recommendedName>
</protein>
<keyword evidence="1" id="KW-0472">Membrane</keyword>
<dbReference type="EMBL" id="LDTZ01000018">
    <property type="protein sequence ID" value="KNA90653.1"/>
    <property type="molecule type" value="Genomic_DNA"/>
</dbReference>
<evidence type="ECO:0000313" key="3">
    <source>
        <dbReference type="Proteomes" id="UP000037247"/>
    </source>
</evidence>
<keyword evidence="1" id="KW-1133">Transmembrane helix</keyword>
<feature type="transmembrane region" description="Helical" evidence="1">
    <location>
        <begin position="49"/>
        <end position="67"/>
    </location>
</feature>
<proteinExistence type="predicted"/>
<dbReference type="Pfam" id="PF11222">
    <property type="entry name" value="DUF3017"/>
    <property type="match status" value="1"/>
</dbReference>
<name>A0ABR5IAL8_9ACTN</name>
<evidence type="ECO:0000256" key="1">
    <source>
        <dbReference type="SAM" id="Phobius"/>
    </source>
</evidence>
<sequence>MNSATDARVRQLRHARRVRAYIAQIPYLLVMLGVIAGAALVLFDRWRRGSFVFGTALLLGALMRAVLPTSRVGLLQVRGRFFDVISLASVGSLMLWLAASIDPLGTD</sequence>
<accession>A0ABR5IAL8</accession>